<dbReference type="Pfam" id="PF06580">
    <property type="entry name" value="His_kinase"/>
    <property type="match status" value="1"/>
</dbReference>
<keyword evidence="1" id="KW-0812">Transmembrane</keyword>
<feature type="transmembrane region" description="Helical" evidence="1">
    <location>
        <begin position="38"/>
        <end position="59"/>
    </location>
</feature>
<dbReference type="AlphaFoldDB" id="A0A4Y9QYB4"/>
<dbReference type="PANTHER" id="PTHR34220:SF7">
    <property type="entry name" value="SENSOR HISTIDINE KINASE YPDA"/>
    <property type="match status" value="1"/>
</dbReference>
<dbReference type="Proteomes" id="UP000297647">
    <property type="component" value="Unassembled WGS sequence"/>
</dbReference>
<comment type="caution">
    <text evidence="3">The sequence shown here is derived from an EMBL/GenBank/DDBJ whole genome shotgun (WGS) entry which is preliminary data.</text>
</comment>
<name>A0A4Y9QYB4_9BACT</name>
<feature type="transmembrane region" description="Helical" evidence="1">
    <location>
        <begin position="7"/>
        <end position="26"/>
    </location>
</feature>
<keyword evidence="3" id="KW-0808">Transferase</keyword>
<evidence type="ECO:0000313" key="3">
    <source>
        <dbReference type="EMBL" id="TFV96035.1"/>
    </source>
</evidence>
<dbReference type="SUPFAM" id="SSF55874">
    <property type="entry name" value="ATPase domain of HSP90 chaperone/DNA topoisomerase II/histidine kinase"/>
    <property type="match status" value="1"/>
</dbReference>
<reference evidence="3 4" key="1">
    <citation type="submission" date="2019-03" db="EMBL/GenBank/DDBJ databases">
        <title>Algoriphagus sp. nov, a new strain isolated from root system soil of mangrove plant Kandelia.</title>
        <authorList>
            <person name="Yin Q."/>
            <person name="Wang K."/>
            <person name="Song Z."/>
        </authorList>
    </citation>
    <scope>NUCLEOTIDE SEQUENCE [LARGE SCALE GENOMIC DNA]</scope>
    <source>
        <strain evidence="3 4">XY-J91</strain>
    </source>
</reference>
<feature type="transmembrane region" description="Helical" evidence="1">
    <location>
        <begin position="109"/>
        <end position="133"/>
    </location>
</feature>
<keyword evidence="1" id="KW-0472">Membrane</keyword>
<dbReference type="GO" id="GO:0000155">
    <property type="term" value="F:phosphorelay sensor kinase activity"/>
    <property type="evidence" value="ECO:0007669"/>
    <property type="project" value="InterPro"/>
</dbReference>
<dbReference type="InterPro" id="IPR036890">
    <property type="entry name" value="HATPase_C_sf"/>
</dbReference>
<gene>
    <name evidence="3" type="ORF">E4S40_07355</name>
</gene>
<dbReference type="RefSeq" id="WP_135072692.1">
    <property type="nucleotide sequence ID" value="NZ_SPSB01000002.1"/>
</dbReference>
<dbReference type="InterPro" id="IPR010559">
    <property type="entry name" value="Sig_transdc_His_kin_internal"/>
</dbReference>
<protein>
    <submittedName>
        <fullName evidence="3">Histidine kinase</fullName>
    </submittedName>
</protein>
<feature type="domain" description="Signal transduction histidine kinase internal region" evidence="2">
    <location>
        <begin position="153"/>
        <end position="231"/>
    </location>
</feature>
<dbReference type="PANTHER" id="PTHR34220">
    <property type="entry name" value="SENSOR HISTIDINE KINASE YPDA"/>
    <property type="match status" value="1"/>
</dbReference>
<keyword evidence="3" id="KW-0418">Kinase</keyword>
<evidence type="ECO:0000313" key="4">
    <source>
        <dbReference type="Proteomes" id="UP000297647"/>
    </source>
</evidence>
<sequence length="352" mass="40570">MNRNQLYWLLQILGWGSIALVQIALASLSPTGIAPVQIWALIVLAQFNLGATHFLRFIVKRYNWFKLKIPQLLFQSILAMLALSFVNIGAQILINLAFGTLNPEEDFQILVILANLFIAFLFYVMWFLLYFLFHFLDNYNTSLKYEAKINQIRLNHLKSQLNPHFIFNALNSVRALVDEDPTKAKNAITRISNILRFSLMMDKKQTIDFEDELNTVKDYLMLESIRFEERLKVIYRIEDEAFSYKIPPMMLQTIVENAIKHGISNLVKGGIIEIKCREGLEDDLYIQVKNSGHLAVPPSLKPTADGGHGLSNTVQRLKLIYGDRASFRIFNSENEFVITEIKIPKQRVTLEQ</sequence>
<dbReference type="GO" id="GO:0016020">
    <property type="term" value="C:membrane"/>
    <property type="evidence" value="ECO:0007669"/>
    <property type="project" value="InterPro"/>
</dbReference>
<dbReference type="Gene3D" id="3.30.565.10">
    <property type="entry name" value="Histidine kinase-like ATPase, C-terminal domain"/>
    <property type="match status" value="1"/>
</dbReference>
<feature type="transmembrane region" description="Helical" evidence="1">
    <location>
        <begin position="71"/>
        <end position="97"/>
    </location>
</feature>
<dbReference type="OrthoDB" id="9792992at2"/>
<proteinExistence type="predicted"/>
<accession>A0A4Y9QYB4</accession>
<evidence type="ECO:0000259" key="2">
    <source>
        <dbReference type="Pfam" id="PF06580"/>
    </source>
</evidence>
<dbReference type="InterPro" id="IPR050640">
    <property type="entry name" value="Bact_2-comp_sensor_kinase"/>
</dbReference>
<evidence type="ECO:0000256" key="1">
    <source>
        <dbReference type="SAM" id="Phobius"/>
    </source>
</evidence>
<organism evidence="3 4">
    <name type="scientific">Algoriphagus kandeliae</name>
    <dbReference type="NCBI Taxonomy" id="2562278"/>
    <lineage>
        <taxon>Bacteria</taxon>
        <taxon>Pseudomonadati</taxon>
        <taxon>Bacteroidota</taxon>
        <taxon>Cytophagia</taxon>
        <taxon>Cytophagales</taxon>
        <taxon>Cyclobacteriaceae</taxon>
        <taxon>Algoriphagus</taxon>
    </lineage>
</organism>
<dbReference type="EMBL" id="SPSB01000002">
    <property type="protein sequence ID" value="TFV96035.1"/>
    <property type="molecule type" value="Genomic_DNA"/>
</dbReference>
<keyword evidence="4" id="KW-1185">Reference proteome</keyword>
<keyword evidence="1" id="KW-1133">Transmembrane helix</keyword>